<gene>
    <name evidence="2" type="ORF">METZ01_LOCUS75455</name>
</gene>
<dbReference type="InterPro" id="IPR001478">
    <property type="entry name" value="PDZ"/>
</dbReference>
<dbReference type="SUPFAM" id="SSF50156">
    <property type="entry name" value="PDZ domain-like"/>
    <property type="match status" value="1"/>
</dbReference>
<accession>A0A381U4C6</accession>
<dbReference type="InterPro" id="IPR036034">
    <property type="entry name" value="PDZ_sf"/>
</dbReference>
<dbReference type="InterPro" id="IPR041489">
    <property type="entry name" value="PDZ_6"/>
</dbReference>
<name>A0A381U4C6_9ZZZZ</name>
<proteinExistence type="predicted"/>
<sequence length="215" mass="24317">VDKGFKAIFNLDVPRYEVWENCRFDVEGEICRIPGFPSSDTDLPGCRVRVLEYEPERCWLRCRKDDWPCLGTEITIRVEPANASGWPTRVHIEQAGFDPSLFGLKEIFETHWLQIVANFRLYLERRVHAPETRWGPNLGATVQQTPIGLEITNVDEGGFAARCGLTQDDVLIAIDSIRIHDLAQLWTVLALKQPGSKTAVSWAHGQESLDATESL</sequence>
<dbReference type="PROSITE" id="PS50106">
    <property type="entry name" value="PDZ"/>
    <property type="match status" value="1"/>
</dbReference>
<dbReference type="Pfam" id="PF17820">
    <property type="entry name" value="PDZ_6"/>
    <property type="match status" value="1"/>
</dbReference>
<organism evidence="2">
    <name type="scientific">marine metagenome</name>
    <dbReference type="NCBI Taxonomy" id="408172"/>
    <lineage>
        <taxon>unclassified sequences</taxon>
        <taxon>metagenomes</taxon>
        <taxon>ecological metagenomes</taxon>
    </lineage>
</organism>
<dbReference type="SUPFAM" id="SSF55961">
    <property type="entry name" value="Bet v1-like"/>
    <property type="match status" value="1"/>
</dbReference>
<evidence type="ECO:0000313" key="2">
    <source>
        <dbReference type="EMBL" id="SVA22601.1"/>
    </source>
</evidence>
<feature type="non-terminal residue" evidence="2">
    <location>
        <position position="1"/>
    </location>
</feature>
<reference evidence="2" key="1">
    <citation type="submission" date="2018-05" db="EMBL/GenBank/DDBJ databases">
        <authorList>
            <person name="Lanie J.A."/>
            <person name="Ng W.-L."/>
            <person name="Kazmierczak K.M."/>
            <person name="Andrzejewski T.M."/>
            <person name="Davidsen T.M."/>
            <person name="Wayne K.J."/>
            <person name="Tettelin H."/>
            <person name="Glass J.I."/>
            <person name="Rusch D."/>
            <person name="Podicherti R."/>
            <person name="Tsui H.-C.T."/>
            <person name="Winkler M.E."/>
        </authorList>
    </citation>
    <scope>NUCLEOTIDE SEQUENCE</scope>
</reference>
<dbReference type="AlphaFoldDB" id="A0A381U4C6"/>
<dbReference type="EMBL" id="UINC01005639">
    <property type="protein sequence ID" value="SVA22601.1"/>
    <property type="molecule type" value="Genomic_DNA"/>
</dbReference>
<evidence type="ECO:0000259" key="1">
    <source>
        <dbReference type="PROSITE" id="PS50106"/>
    </source>
</evidence>
<protein>
    <recommendedName>
        <fullName evidence="1">PDZ domain-containing protein</fullName>
    </recommendedName>
</protein>
<feature type="domain" description="PDZ" evidence="1">
    <location>
        <begin position="126"/>
        <end position="206"/>
    </location>
</feature>
<dbReference type="Gene3D" id="2.30.42.10">
    <property type="match status" value="1"/>
</dbReference>